<name>A0A1V6SI91_9EURO</name>
<keyword evidence="2" id="KW-1185">Reference proteome</keyword>
<organism evidence="1 2">
    <name type="scientific">Penicillium steckii</name>
    <dbReference type="NCBI Taxonomy" id="303698"/>
    <lineage>
        <taxon>Eukaryota</taxon>
        <taxon>Fungi</taxon>
        <taxon>Dikarya</taxon>
        <taxon>Ascomycota</taxon>
        <taxon>Pezizomycotina</taxon>
        <taxon>Eurotiomycetes</taxon>
        <taxon>Eurotiomycetidae</taxon>
        <taxon>Eurotiales</taxon>
        <taxon>Aspergillaceae</taxon>
        <taxon>Penicillium</taxon>
    </lineage>
</organism>
<sequence length="24" mass="2819">MVRLRCYIVPFRQCLGGSHDIEIL</sequence>
<dbReference type="Proteomes" id="UP000191285">
    <property type="component" value="Unassembled WGS sequence"/>
</dbReference>
<gene>
    <name evidence="1" type="ORF">PENSTE_c045G07066</name>
</gene>
<reference evidence="2" key="1">
    <citation type="journal article" date="2017" name="Nat. Microbiol.">
        <title>Global analysis of biosynthetic gene clusters reveals vast potential of secondary metabolite production in Penicillium species.</title>
        <authorList>
            <person name="Nielsen J.C."/>
            <person name="Grijseels S."/>
            <person name="Prigent S."/>
            <person name="Ji B."/>
            <person name="Dainat J."/>
            <person name="Nielsen K.F."/>
            <person name="Frisvad J.C."/>
            <person name="Workman M."/>
            <person name="Nielsen J."/>
        </authorList>
    </citation>
    <scope>NUCLEOTIDE SEQUENCE [LARGE SCALE GENOMIC DNA]</scope>
    <source>
        <strain evidence="2">IBT 24891</strain>
    </source>
</reference>
<dbReference type="EMBL" id="MLKD01000045">
    <property type="protein sequence ID" value="OQE13762.1"/>
    <property type="molecule type" value="Genomic_DNA"/>
</dbReference>
<evidence type="ECO:0000313" key="2">
    <source>
        <dbReference type="Proteomes" id="UP000191285"/>
    </source>
</evidence>
<evidence type="ECO:0000313" key="1">
    <source>
        <dbReference type="EMBL" id="OQE13762.1"/>
    </source>
</evidence>
<proteinExistence type="predicted"/>
<comment type="caution">
    <text evidence="1">The sequence shown here is derived from an EMBL/GenBank/DDBJ whole genome shotgun (WGS) entry which is preliminary data.</text>
</comment>
<accession>A0A1V6SI91</accession>
<protein>
    <submittedName>
        <fullName evidence="1">Uncharacterized protein</fullName>
    </submittedName>
</protein>
<dbReference type="AlphaFoldDB" id="A0A1V6SI91"/>